<evidence type="ECO:0000256" key="4">
    <source>
        <dbReference type="SAM" id="Coils"/>
    </source>
</evidence>
<evidence type="ECO:0000256" key="3">
    <source>
        <dbReference type="ARBA" id="ARBA00023125"/>
    </source>
</evidence>
<protein>
    <submittedName>
        <fullName evidence="6">Restriction modification system DNA specificity domain-containing protein</fullName>
    </submittedName>
</protein>
<dbReference type="PANTHER" id="PTHR43140">
    <property type="entry name" value="TYPE-1 RESTRICTION ENZYME ECOKI SPECIFICITY PROTEIN"/>
    <property type="match status" value="1"/>
</dbReference>
<evidence type="ECO:0000313" key="7">
    <source>
        <dbReference type="Proteomes" id="UP000006048"/>
    </source>
</evidence>
<dbReference type="EMBL" id="CP002959">
    <property type="protein sequence ID" value="AFM11218.1"/>
    <property type="molecule type" value="Genomic_DNA"/>
</dbReference>
<dbReference type="InterPro" id="IPR051212">
    <property type="entry name" value="Type-I_RE_S_subunit"/>
</dbReference>
<dbReference type="GO" id="GO:0009307">
    <property type="term" value="P:DNA restriction-modification system"/>
    <property type="evidence" value="ECO:0007669"/>
    <property type="project" value="UniProtKB-KW"/>
</dbReference>
<evidence type="ECO:0000259" key="5">
    <source>
        <dbReference type="Pfam" id="PF01420"/>
    </source>
</evidence>
<dbReference type="RefSeq" id="WP_014801737.1">
    <property type="nucleotide sequence ID" value="NC_018020.1"/>
</dbReference>
<dbReference type="CDD" id="cd17249">
    <property type="entry name" value="RMtype1_S_EcoR124I-TRD2-CR2_like"/>
    <property type="match status" value="1"/>
</dbReference>
<organism evidence="6 7">
    <name type="scientific">Turneriella parva (strain ATCC BAA-1111 / DSM 21527 / NCTC 11395 / H)</name>
    <name type="common">Leptospira parva</name>
    <dbReference type="NCBI Taxonomy" id="869212"/>
    <lineage>
        <taxon>Bacteria</taxon>
        <taxon>Pseudomonadati</taxon>
        <taxon>Spirochaetota</taxon>
        <taxon>Spirochaetia</taxon>
        <taxon>Leptospirales</taxon>
        <taxon>Leptospiraceae</taxon>
        <taxon>Turneriella</taxon>
    </lineage>
</organism>
<dbReference type="InterPro" id="IPR000055">
    <property type="entry name" value="Restrct_endonuc_typeI_TRD"/>
</dbReference>
<gene>
    <name evidence="6" type="ordered locus">Turpa_0566</name>
</gene>
<dbReference type="KEGG" id="tpx:Turpa_0566"/>
<dbReference type="OrthoDB" id="9811611at2"/>
<dbReference type="Pfam" id="PF01420">
    <property type="entry name" value="Methylase_S"/>
    <property type="match status" value="2"/>
</dbReference>
<dbReference type="PANTHER" id="PTHR43140:SF1">
    <property type="entry name" value="TYPE I RESTRICTION ENZYME ECOKI SPECIFICITY SUBUNIT"/>
    <property type="match status" value="1"/>
</dbReference>
<proteinExistence type="inferred from homology"/>
<dbReference type="InterPro" id="IPR044946">
    <property type="entry name" value="Restrct_endonuc_typeI_TRD_sf"/>
</dbReference>
<feature type="coiled-coil region" evidence="4">
    <location>
        <begin position="190"/>
        <end position="217"/>
    </location>
</feature>
<keyword evidence="3" id="KW-0238">DNA-binding</keyword>
<dbReference type="HOGENOM" id="CLU_021095_10_3_12"/>
<keyword evidence="2" id="KW-0680">Restriction system</keyword>
<dbReference type="AlphaFoldDB" id="I4B1R1"/>
<accession>I4B1R1</accession>
<evidence type="ECO:0000256" key="2">
    <source>
        <dbReference type="ARBA" id="ARBA00022747"/>
    </source>
</evidence>
<dbReference type="CDD" id="cd17289">
    <property type="entry name" value="RMtype1_S_BamJRS5ORF1993P-TRD1-CR1_like"/>
    <property type="match status" value="1"/>
</dbReference>
<dbReference type="GO" id="GO:0003677">
    <property type="term" value="F:DNA binding"/>
    <property type="evidence" value="ECO:0007669"/>
    <property type="project" value="UniProtKB-KW"/>
</dbReference>
<dbReference type="Gene3D" id="3.90.220.20">
    <property type="entry name" value="DNA methylase specificity domains"/>
    <property type="match status" value="2"/>
</dbReference>
<dbReference type="STRING" id="869212.Turpa_0566"/>
<keyword evidence="7" id="KW-1185">Reference proteome</keyword>
<dbReference type="SUPFAM" id="SSF116734">
    <property type="entry name" value="DNA methylase specificity domain"/>
    <property type="match status" value="2"/>
</dbReference>
<dbReference type="Proteomes" id="UP000006048">
    <property type="component" value="Chromosome"/>
</dbReference>
<comment type="similarity">
    <text evidence="1">Belongs to the type-I restriction system S methylase family.</text>
</comment>
<feature type="domain" description="Type I restriction modification DNA specificity" evidence="5">
    <location>
        <begin position="25"/>
        <end position="198"/>
    </location>
</feature>
<name>I4B1R1_TURPD</name>
<reference evidence="6 7" key="1">
    <citation type="submission" date="2012-06" db="EMBL/GenBank/DDBJ databases">
        <title>The complete chromosome of genome of Turneriella parva DSM 21527.</title>
        <authorList>
            <consortium name="US DOE Joint Genome Institute (JGI-PGF)"/>
            <person name="Lucas S."/>
            <person name="Han J."/>
            <person name="Lapidus A."/>
            <person name="Bruce D."/>
            <person name="Goodwin L."/>
            <person name="Pitluck S."/>
            <person name="Peters L."/>
            <person name="Kyrpides N."/>
            <person name="Mavromatis K."/>
            <person name="Ivanova N."/>
            <person name="Mikhailova N."/>
            <person name="Chertkov O."/>
            <person name="Detter J.C."/>
            <person name="Tapia R."/>
            <person name="Han C."/>
            <person name="Land M."/>
            <person name="Hauser L."/>
            <person name="Markowitz V."/>
            <person name="Cheng J.-F."/>
            <person name="Hugenholtz P."/>
            <person name="Woyke T."/>
            <person name="Wu D."/>
            <person name="Gronow S."/>
            <person name="Wellnitz S."/>
            <person name="Brambilla E."/>
            <person name="Klenk H.-P."/>
            <person name="Eisen J.A."/>
        </authorList>
    </citation>
    <scope>NUCLEOTIDE SEQUENCE [LARGE SCALE GENOMIC DNA]</scope>
    <source>
        <strain evidence="7">ATCC BAA-1111 / DSM 21527 / NCTC 11395 / H</strain>
    </source>
</reference>
<dbReference type="REBASE" id="49102">
    <property type="entry name" value="S.Tpa21527ORF564P"/>
</dbReference>
<sequence>MKTHKIRKSVKSSYPIESALQTVAGWEVKTLGDLFEITSSRRVFEADWKKTGIPFYRAREIVKLAKQGFVDNELFISTEMYNQYSKKYGIPQEGDIMVTGVGTLGICYVVQRDDKFYFKDGNIIWLKNTSGVDSRFVEYAFKSDILRKQIDNSIGATVGTFTIIKAKNTLIPIPPLPEQKRIVAILDEAFTAIAKAKENAEKNLRNAKELFESYLQGVFANPGEGWEEKKLGEVVTFSSGGTPSKSNHEFWQGDVPWVSGKDMKSDRINDSILHISQRAISQTAARVAPIGSLLILVRGMGLANGIPIAELMAPCAFNQDIKAMQVNSGIQPRYLLLALQAQFKNHNQMTDMAAHGTLKIEMENLKEVPIPLAPSHLQTEIVYRIEMLRSMSRRLEVIYQQKLADLEELKKSILQKAFRGELTAR</sequence>
<feature type="domain" description="Type I restriction modification DNA specificity" evidence="5">
    <location>
        <begin position="224"/>
        <end position="388"/>
    </location>
</feature>
<keyword evidence="4" id="KW-0175">Coiled coil</keyword>
<evidence type="ECO:0000313" key="6">
    <source>
        <dbReference type="EMBL" id="AFM11218.1"/>
    </source>
</evidence>
<dbReference type="PATRIC" id="fig|869212.3.peg.541"/>
<evidence type="ECO:0000256" key="1">
    <source>
        <dbReference type="ARBA" id="ARBA00010923"/>
    </source>
</evidence>